<feature type="signal peptide" evidence="1">
    <location>
        <begin position="1"/>
        <end position="20"/>
    </location>
</feature>
<dbReference type="CDD" id="cd12807">
    <property type="entry name" value="Esterase_713"/>
    <property type="match status" value="1"/>
</dbReference>
<feature type="chain" id="PRO_5031066857" evidence="1">
    <location>
        <begin position="21"/>
        <end position="355"/>
    </location>
</feature>
<evidence type="ECO:0000313" key="3">
    <source>
        <dbReference type="Proteomes" id="UP000575083"/>
    </source>
</evidence>
<evidence type="ECO:0000256" key="1">
    <source>
        <dbReference type="SAM" id="SignalP"/>
    </source>
</evidence>
<dbReference type="InterPro" id="IPR050228">
    <property type="entry name" value="Carboxylesterase_BioH"/>
</dbReference>
<keyword evidence="3" id="KW-1185">Reference proteome</keyword>
<protein>
    <submittedName>
        <fullName evidence="2">Pimeloyl-ACP methyl ester carboxylesterase</fullName>
    </submittedName>
</protein>
<dbReference type="AlphaFoldDB" id="A0A7X0P8Y5"/>
<dbReference type="RefSeq" id="WP_184854943.1">
    <property type="nucleotide sequence ID" value="NZ_JACHLK010000001.1"/>
</dbReference>
<dbReference type="Proteomes" id="UP000575083">
    <property type="component" value="Unassembled WGS sequence"/>
</dbReference>
<dbReference type="PANTHER" id="PTHR43194">
    <property type="entry name" value="HYDROLASE ALPHA/BETA FOLD FAMILY"/>
    <property type="match status" value="1"/>
</dbReference>
<gene>
    <name evidence="2" type="ORF">HNP48_000151</name>
</gene>
<dbReference type="EMBL" id="JACHLK010000001">
    <property type="protein sequence ID" value="MBB6557487.1"/>
    <property type="molecule type" value="Genomic_DNA"/>
</dbReference>
<organism evidence="2 3">
    <name type="scientific">Acidovorax soli</name>
    <dbReference type="NCBI Taxonomy" id="592050"/>
    <lineage>
        <taxon>Bacteria</taxon>
        <taxon>Pseudomonadati</taxon>
        <taxon>Pseudomonadota</taxon>
        <taxon>Betaproteobacteria</taxon>
        <taxon>Burkholderiales</taxon>
        <taxon>Comamonadaceae</taxon>
        <taxon>Acidovorax</taxon>
    </lineage>
</organism>
<proteinExistence type="predicted"/>
<comment type="caution">
    <text evidence="2">The sequence shown here is derived from an EMBL/GenBank/DDBJ whole genome shotgun (WGS) entry which is preliminary data.</text>
</comment>
<accession>A0A7X0P8Y5</accession>
<dbReference type="SUPFAM" id="SSF53474">
    <property type="entry name" value="alpha/beta-Hydrolases"/>
    <property type="match status" value="1"/>
</dbReference>
<dbReference type="Gene3D" id="3.40.50.1820">
    <property type="entry name" value="alpha/beta hydrolase"/>
    <property type="match status" value="1"/>
</dbReference>
<reference evidence="2 3" key="1">
    <citation type="submission" date="2020-08" db="EMBL/GenBank/DDBJ databases">
        <title>Functional genomics of gut bacteria from endangered species of beetles.</title>
        <authorList>
            <person name="Carlos-Shanley C."/>
        </authorList>
    </citation>
    <scope>NUCLEOTIDE SEQUENCE [LARGE SCALE GENOMIC DNA]</scope>
    <source>
        <strain evidence="2 3">S00198</strain>
    </source>
</reference>
<name>A0A7X0P8Y5_9BURK</name>
<evidence type="ECO:0000313" key="2">
    <source>
        <dbReference type="EMBL" id="MBB6557487.1"/>
    </source>
</evidence>
<dbReference type="PANTHER" id="PTHR43194:SF5">
    <property type="entry name" value="PIMELOYL-[ACYL-CARRIER PROTEIN] METHYL ESTER ESTERASE"/>
    <property type="match status" value="1"/>
</dbReference>
<keyword evidence="1" id="KW-0732">Signal</keyword>
<sequence length="355" mass="38740">MNIFSATLLATSLTAGFASAQSIQSLKTPERPLVLQARGSFFVGGEIVEQSRVELGGRAPADRVTVNQMYVEYMIPEGAKKTPLVMVHGASLSGKSYDTTPDGRMGWFEYFVRQAHPVYVVDQVGRGRSGFNQAALNRAIAGETPREQSPKPYRFGDRNGVWTNFRFGPRLGQAFPDSRFPVEAANELAKQSIPDMSEMVPSPSPTHKALADLASDLGGAVLISHSQSGHFPMEAALLNAKGVQAIVALEPGRCRGADYSDEQIALLAKVPTLVMYGDYLSAPTGYTEQTWQDRYNDCATFVKRLSQAGGRAAILSTTELGVRGNSHMLMQDRNSLQLAEHVRSWLDKNVRGNEK</sequence>
<dbReference type="InterPro" id="IPR029058">
    <property type="entry name" value="AB_hydrolase_fold"/>
</dbReference>